<organism evidence="7">
    <name type="scientific">Timema poppense</name>
    <name type="common">Walking stick</name>
    <dbReference type="NCBI Taxonomy" id="170557"/>
    <lineage>
        <taxon>Eukaryota</taxon>
        <taxon>Metazoa</taxon>
        <taxon>Ecdysozoa</taxon>
        <taxon>Arthropoda</taxon>
        <taxon>Hexapoda</taxon>
        <taxon>Insecta</taxon>
        <taxon>Pterygota</taxon>
        <taxon>Neoptera</taxon>
        <taxon>Polyneoptera</taxon>
        <taxon>Phasmatodea</taxon>
        <taxon>Timematodea</taxon>
        <taxon>Timematoidea</taxon>
        <taxon>Timematidae</taxon>
        <taxon>Timema</taxon>
    </lineage>
</organism>
<keyword evidence="2 6" id="KW-0853">WD repeat</keyword>
<evidence type="ECO:0000256" key="5">
    <source>
        <dbReference type="ARBA" id="ARBA00038344"/>
    </source>
</evidence>
<dbReference type="Gene3D" id="2.130.10.10">
    <property type="entry name" value="YVTN repeat-like/Quinoprotein amine dehydrogenase"/>
    <property type="match status" value="1"/>
</dbReference>
<proteinExistence type="inferred from homology"/>
<dbReference type="InterPro" id="IPR036322">
    <property type="entry name" value="WD40_repeat_dom_sf"/>
</dbReference>
<dbReference type="EMBL" id="OD007389">
    <property type="protein sequence ID" value="CAD7413955.1"/>
    <property type="molecule type" value="Genomic_DNA"/>
</dbReference>
<evidence type="ECO:0000256" key="1">
    <source>
        <dbReference type="ARBA" id="ARBA00004906"/>
    </source>
</evidence>
<dbReference type="InterPro" id="IPR019775">
    <property type="entry name" value="WD40_repeat_CS"/>
</dbReference>
<dbReference type="GO" id="GO:0030674">
    <property type="term" value="F:protein-macromolecule adaptor activity"/>
    <property type="evidence" value="ECO:0007669"/>
    <property type="project" value="TreeGrafter"/>
</dbReference>
<sequence>MSVVRNVLKRQEGFDNITHYDHAVQRMKCYSYDEFTGLTTATNEEQVEPNSPPSPVFAAKFCNLPGFQHFVALADEDGRVALQDTRPDVGFATKTKVMGSQAHLNAIFDLAWMDGEMKLVTVSGDHRAILWDLAEGLLPLTMFLGHTRSVKTVAFRPDDKDYKPKFEIDSETSILDVCQLNAVTSLLVVFLTGG</sequence>
<name>A0A7R9HAD3_TIMPO</name>
<evidence type="ECO:0000313" key="7">
    <source>
        <dbReference type="EMBL" id="CAD7413955.1"/>
    </source>
</evidence>
<dbReference type="InterPro" id="IPR051865">
    <property type="entry name" value="WD-repeat_CDT2_adapter"/>
</dbReference>
<comment type="similarity">
    <text evidence="5">Belongs to the WD repeat cdt2 family.</text>
</comment>
<dbReference type="SUPFAM" id="SSF50978">
    <property type="entry name" value="WD40 repeat-like"/>
    <property type="match status" value="1"/>
</dbReference>
<keyword evidence="4" id="KW-0833">Ubl conjugation pathway</keyword>
<dbReference type="PROSITE" id="PS50082">
    <property type="entry name" value="WD_REPEATS_2"/>
    <property type="match status" value="1"/>
</dbReference>
<dbReference type="GO" id="GO:0043161">
    <property type="term" value="P:proteasome-mediated ubiquitin-dependent protein catabolic process"/>
    <property type="evidence" value="ECO:0007669"/>
    <property type="project" value="TreeGrafter"/>
</dbReference>
<keyword evidence="3" id="KW-0677">Repeat</keyword>
<protein>
    <submittedName>
        <fullName evidence="7">Uncharacterized protein</fullName>
    </submittedName>
</protein>
<dbReference type="GO" id="GO:0005634">
    <property type="term" value="C:nucleus"/>
    <property type="evidence" value="ECO:0007669"/>
    <property type="project" value="TreeGrafter"/>
</dbReference>
<dbReference type="PANTHER" id="PTHR22852:SF0">
    <property type="entry name" value="DENTICLELESS PROTEIN HOMOLOG"/>
    <property type="match status" value="1"/>
</dbReference>
<dbReference type="InterPro" id="IPR015943">
    <property type="entry name" value="WD40/YVTN_repeat-like_dom_sf"/>
</dbReference>
<evidence type="ECO:0000256" key="6">
    <source>
        <dbReference type="PROSITE-ProRule" id="PRU00221"/>
    </source>
</evidence>
<evidence type="ECO:0000256" key="4">
    <source>
        <dbReference type="ARBA" id="ARBA00022786"/>
    </source>
</evidence>
<comment type="pathway">
    <text evidence="1">Protein modification; protein ubiquitination.</text>
</comment>
<accession>A0A7R9HAD3</accession>
<gene>
    <name evidence="7" type="ORF">TPSB3V08_LOCUS9356</name>
</gene>
<dbReference type="InterPro" id="IPR001680">
    <property type="entry name" value="WD40_rpt"/>
</dbReference>
<evidence type="ECO:0000256" key="3">
    <source>
        <dbReference type="ARBA" id="ARBA00022737"/>
    </source>
</evidence>
<dbReference type="AlphaFoldDB" id="A0A7R9HAD3"/>
<reference evidence="7" key="1">
    <citation type="submission" date="2020-11" db="EMBL/GenBank/DDBJ databases">
        <authorList>
            <person name="Tran Van P."/>
        </authorList>
    </citation>
    <scope>NUCLEOTIDE SEQUENCE</scope>
</reference>
<evidence type="ECO:0000256" key="2">
    <source>
        <dbReference type="ARBA" id="ARBA00022574"/>
    </source>
</evidence>
<feature type="repeat" description="WD" evidence="6">
    <location>
        <begin position="100"/>
        <end position="141"/>
    </location>
</feature>
<dbReference type="PROSITE" id="PS00678">
    <property type="entry name" value="WD_REPEATS_1"/>
    <property type="match status" value="1"/>
</dbReference>
<dbReference type="PANTHER" id="PTHR22852">
    <property type="entry name" value="LETHAL 2 DENTICLELESS PROTEIN RETINOIC ACID-REGULATED NUCLEAR MATRIX-ASSOCIATED PROTEIN"/>
    <property type="match status" value="1"/>
</dbReference>
<dbReference type="GO" id="GO:0007095">
    <property type="term" value="P:mitotic G2 DNA damage checkpoint signaling"/>
    <property type="evidence" value="ECO:0007669"/>
    <property type="project" value="TreeGrafter"/>
</dbReference>